<sequence length="84" mass="9058">MKEEVGVELRELYPVQTSVVGSTPTLLHGGLKGFSGALDPRKLFTMLLPSLEAHLVTSGPVLLQVFLEIRPSLVRSNNTDLGVS</sequence>
<organism evidence="1 2">
    <name type="scientific">Colocasia esculenta</name>
    <name type="common">Wild taro</name>
    <name type="synonym">Arum esculentum</name>
    <dbReference type="NCBI Taxonomy" id="4460"/>
    <lineage>
        <taxon>Eukaryota</taxon>
        <taxon>Viridiplantae</taxon>
        <taxon>Streptophyta</taxon>
        <taxon>Embryophyta</taxon>
        <taxon>Tracheophyta</taxon>
        <taxon>Spermatophyta</taxon>
        <taxon>Magnoliopsida</taxon>
        <taxon>Liliopsida</taxon>
        <taxon>Araceae</taxon>
        <taxon>Aroideae</taxon>
        <taxon>Colocasieae</taxon>
        <taxon>Colocasia</taxon>
    </lineage>
</organism>
<proteinExistence type="predicted"/>
<comment type="caution">
    <text evidence="1">The sequence shown here is derived from an EMBL/GenBank/DDBJ whole genome shotgun (WGS) entry which is preliminary data.</text>
</comment>
<dbReference type="EMBL" id="NMUH01000156">
    <property type="protein sequence ID" value="MQL73180.1"/>
    <property type="molecule type" value="Genomic_DNA"/>
</dbReference>
<gene>
    <name evidence="1" type="ORF">Taro_005545</name>
</gene>
<evidence type="ECO:0000313" key="2">
    <source>
        <dbReference type="Proteomes" id="UP000652761"/>
    </source>
</evidence>
<evidence type="ECO:0000313" key="1">
    <source>
        <dbReference type="EMBL" id="MQL73180.1"/>
    </source>
</evidence>
<keyword evidence="2" id="KW-1185">Reference proteome</keyword>
<reference evidence="1" key="1">
    <citation type="submission" date="2017-07" db="EMBL/GenBank/DDBJ databases">
        <title>Taro Niue Genome Assembly and Annotation.</title>
        <authorList>
            <person name="Atibalentja N."/>
            <person name="Keating K."/>
            <person name="Fields C.J."/>
        </authorList>
    </citation>
    <scope>NUCLEOTIDE SEQUENCE</scope>
    <source>
        <strain evidence="1">Niue_2</strain>
        <tissue evidence="1">Leaf</tissue>
    </source>
</reference>
<dbReference type="AlphaFoldDB" id="A0A843TUL2"/>
<name>A0A843TUL2_COLES</name>
<dbReference type="Proteomes" id="UP000652761">
    <property type="component" value="Unassembled WGS sequence"/>
</dbReference>
<protein>
    <submittedName>
        <fullName evidence="1">Uncharacterized protein</fullName>
    </submittedName>
</protein>
<accession>A0A843TUL2</accession>